<proteinExistence type="predicted"/>
<organism evidence="2">
    <name type="scientific">Brugia malayi</name>
    <name type="common">Filarial nematode worm</name>
    <dbReference type="NCBI Taxonomy" id="6279"/>
    <lineage>
        <taxon>Eukaryota</taxon>
        <taxon>Metazoa</taxon>
        <taxon>Ecdysozoa</taxon>
        <taxon>Nematoda</taxon>
        <taxon>Chromadorea</taxon>
        <taxon>Rhabditida</taxon>
        <taxon>Spirurina</taxon>
        <taxon>Spiruromorpha</taxon>
        <taxon>Filarioidea</taxon>
        <taxon>Onchocercidae</taxon>
        <taxon>Brugia</taxon>
    </lineage>
</organism>
<reference evidence="2" key="2">
    <citation type="submission" date="2012-12" db="EMBL/GenBank/DDBJ databases">
        <authorList>
            <person name="Gao Y.W."/>
            <person name="Fan S.T."/>
            <person name="Sun H.T."/>
            <person name="Wang Z."/>
            <person name="Gao X.L."/>
            <person name="Li Y.G."/>
            <person name="Wang T.C."/>
            <person name="Zhang K."/>
            <person name="Xu W.W."/>
            <person name="Yu Z.J."/>
            <person name="Xia X.Z."/>
        </authorList>
    </citation>
    <scope>NUCLEOTIDE SEQUENCE</scope>
    <source>
        <strain evidence="2">FR3</strain>
    </source>
</reference>
<keyword evidence="1" id="KW-0472">Membrane</keyword>
<feature type="transmembrane region" description="Helical" evidence="1">
    <location>
        <begin position="12"/>
        <end position="34"/>
    </location>
</feature>
<accession>A0A0J9Y192</accession>
<evidence type="ECO:0000313" key="2">
    <source>
        <dbReference type="EMBL" id="CDQ00136.1"/>
    </source>
</evidence>
<dbReference type="WormBase" id="Bm13173">
    <property type="protein sequence ID" value="BM45226"/>
    <property type="gene ID" value="WBGene00233434"/>
</dbReference>
<dbReference type="AlphaFoldDB" id="A0A0J9Y192"/>
<protein>
    <submittedName>
        <fullName evidence="2">Bm13173</fullName>
    </submittedName>
</protein>
<keyword evidence="1" id="KW-1133">Transmembrane helix</keyword>
<sequence length="41" mass="4475">MAQEVNILPSRSFHVLCLMDSICGILSVVGILSVKSSKRSR</sequence>
<evidence type="ECO:0000313" key="3">
    <source>
        <dbReference type="WormBase" id="Bm13173"/>
    </source>
</evidence>
<gene>
    <name evidence="2 3" type="ORF">Bm13173</name>
    <name evidence="2" type="ORF">BM_Bm13173</name>
</gene>
<keyword evidence="1" id="KW-0812">Transmembrane</keyword>
<name>A0A0J9Y192_BRUMA</name>
<reference evidence="2" key="1">
    <citation type="journal article" date="2007" name="Science">
        <title>Draft genome of the filarial nematode parasite Brugia malayi.</title>
        <authorList>
            <person name="Ghedin E."/>
            <person name="Wang S."/>
            <person name="Spiro D."/>
            <person name="Caler E."/>
            <person name="Zhao Q."/>
            <person name="Crabtree J."/>
            <person name="Allen J.E."/>
            <person name="Delcher A.L."/>
            <person name="Guiliano D.B."/>
            <person name="Miranda-Saavedra D."/>
            <person name="Angiuoli S.V."/>
            <person name="Creasy T."/>
            <person name="Amedeo P."/>
            <person name="Haas B."/>
            <person name="El-Sayed N.M."/>
            <person name="Wortman J.R."/>
            <person name="Feldblyum T."/>
            <person name="Tallon L."/>
            <person name="Schatz M."/>
            <person name="Shumway M."/>
            <person name="Koo H."/>
            <person name="Salzberg S.L."/>
            <person name="Schobel S."/>
            <person name="Pertea M."/>
            <person name="Pop M."/>
            <person name="White O."/>
            <person name="Barton G.J."/>
            <person name="Carlow C.K."/>
            <person name="Crawford M.J."/>
            <person name="Daub J."/>
            <person name="Dimmic M.W."/>
            <person name="Estes C.F."/>
            <person name="Foster J.M."/>
            <person name="Ganatra M."/>
            <person name="Gregory W.F."/>
            <person name="Johnson N.M."/>
            <person name="Jin J."/>
            <person name="Komuniecki R."/>
            <person name="Korf I."/>
            <person name="Kumar S."/>
            <person name="Laney S."/>
            <person name="Li B.W."/>
            <person name="Li W."/>
            <person name="Lindblom T.H."/>
            <person name="Lustigman S."/>
            <person name="Ma D."/>
            <person name="Maina C.V."/>
            <person name="Martin D.M."/>
            <person name="McCarter J.P."/>
            <person name="McReynolds L."/>
            <person name="Mitreva M."/>
            <person name="Nutman T.B."/>
            <person name="Parkinson J."/>
            <person name="Peregrin-Alvarez J.M."/>
            <person name="Poole C."/>
            <person name="Ren Q."/>
            <person name="Saunders L."/>
            <person name="Sluder A.E."/>
            <person name="Smith K."/>
            <person name="Stanke M."/>
            <person name="Unnasch T.R."/>
            <person name="Ware J."/>
            <person name="Wei A.D."/>
            <person name="Weil G."/>
            <person name="Williams D.J."/>
            <person name="Zhang Y."/>
            <person name="Williams S.A."/>
            <person name="Fraser-Liggett C."/>
            <person name="Slatko B."/>
            <person name="Blaxter M.L."/>
            <person name="Scott A.L."/>
        </authorList>
    </citation>
    <scope>NUCLEOTIDE SEQUENCE</scope>
    <source>
        <strain evidence="2">FR3</strain>
    </source>
</reference>
<dbReference type="EMBL" id="LN857010">
    <property type="protein sequence ID" value="CDQ00136.1"/>
    <property type="molecule type" value="Genomic_DNA"/>
</dbReference>
<evidence type="ECO:0000256" key="1">
    <source>
        <dbReference type="SAM" id="Phobius"/>
    </source>
</evidence>